<feature type="transmembrane region" description="Helical" evidence="2">
    <location>
        <begin position="6"/>
        <end position="30"/>
    </location>
</feature>
<evidence type="ECO:0000313" key="3">
    <source>
        <dbReference type="EMBL" id="CAL5131875.1"/>
    </source>
</evidence>
<protein>
    <recommendedName>
        <fullName evidence="5">Transmembrane protein</fullName>
    </recommendedName>
</protein>
<evidence type="ECO:0000313" key="4">
    <source>
        <dbReference type="Proteomes" id="UP001497525"/>
    </source>
</evidence>
<sequence length="183" mass="21051">MAKPDISWLPLLRIIVTVILVLVAVCIKDWPCGYFFRQFRTPGTRFETKSFKLVVSGIYGFLFVVASGIYLWYAIPTAQTTPDAECKTFIRAPVDDPITNNYRFLGWLLAFAPVILGLILGIPFLLRLTWPDRIGFFQLLFSGTNSLEERKKRKTKEDIALERIHGPDDPGTYLLHDPRDRWN</sequence>
<reference evidence="3" key="1">
    <citation type="submission" date="2024-06" db="EMBL/GenBank/DDBJ databases">
        <authorList>
            <person name="Liu X."/>
            <person name="Lenzi L."/>
            <person name="Haldenby T S."/>
            <person name="Uol C."/>
        </authorList>
    </citation>
    <scope>NUCLEOTIDE SEQUENCE</scope>
</reference>
<evidence type="ECO:0000256" key="1">
    <source>
        <dbReference type="SAM" id="MobiDB-lite"/>
    </source>
</evidence>
<dbReference type="Proteomes" id="UP001497525">
    <property type="component" value="Unassembled WGS sequence"/>
</dbReference>
<keyword evidence="2" id="KW-0472">Membrane</keyword>
<accession>A0AAV2T564</accession>
<comment type="caution">
    <text evidence="3">The sequence shown here is derived from an EMBL/GenBank/DDBJ whole genome shotgun (WGS) entry which is preliminary data.</text>
</comment>
<proteinExistence type="predicted"/>
<organism evidence="3 4">
    <name type="scientific">Calicophoron daubneyi</name>
    <name type="common">Rumen fluke</name>
    <name type="synonym">Paramphistomum daubneyi</name>
    <dbReference type="NCBI Taxonomy" id="300641"/>
    <lineage>
        <taxon>Eukaryota</taxon>
        <taxon>Metazoa</taxon>
        <taxon>Spiralia</taxon>
        <taxon>Lophotrochozoa</taxon>
        <taxon>Platyhelminthes</taxon>
        <taxon>Trematoda</taxon>
        <taxon>Digenea</taxon>
        <taxon>Plagiorchiida</taxon>
        <taxon>Pronocephalata</taxon>
        <taxon>Paramphistomoidea</taxon>
        <taxon>Paramphistomidae</taxon>
        <taxon>Calicophoron</taxon>
    </lineage>
</organism>
<feature type="region of interest" description="Disordered" evidence="1">
    <location>
        <begin position="163"/>
        <end position="183"/>
    </location>
</feature>
<feature type="transmembrane region" description="Helical" evidence="2">
    <location>
        <begin position="104"/>
        <end position="126"/>
    </location>
</feature>
<name>A0AAV2T564_CALDB</name>
<evidence type="ECO:0000256" key="2">
    <source>
        <dbReference type="SAM" id="Phobius"/>
    </source>
</evidence>
<gene>
    <name evidence="3" type="ORF">CDAUBV1_LOCUS4412</name>
</gene>
<keyword evidence="2" id="KW-1133">Transmembrane helix</keyword>
<keyword evidence="2" id="KW-0812">Transmembrane</keyword>
<dbReference type="EMBL" id="CAXLJL010000112">
    <property type="protein sequence ID" value="CAL5131875.1"/>
    <property type="molecule type" value="Genomic_DNA"/>
</dbReference>
<feature type="transmembrane region" description="Helical" evidence="2">
    <location>
        <begin position="51"/>
        <end position="73"/>
    </location>
</feature>
<dbReference type="AlphaFoldDB" id="A0AAV2T564"/>
<evidence type="ECO:0008006" key="5">
    <source>
        <dbReference type="Google" id="ProtNLM"/>
    </source>
</evidence>